<dbReference type="SUPFAM" id="SSF52540">
    <property type="entry name" value="P-loop containing nucleoside triphosphate hydrolases"/>
    <property type="match status" value="1"/>
</dbReference>
<dbReference type="AlphaFoldDB" id="X1RYZ9"/>
<dbReference type="Gene3D" id="3.40.50.300">
    <property type="entry name" value="P-loop containing nucleotide triphosphate hydrolases"/>
    <property type="match status" value="1"/>
</dbReference>
<dbReference type="PANTHER" id="PTHR34301:SF8">
    <property type="entry name" value="ATPASE DOMAIN-CONTAINING PROTEIN"/>
    <property type="match status" value="1"/>
</dbReference>
<dbReference type="InterPro" id="IPR011579">
    <property type="entry name" value="ATPase_dom"/>
</dbReference>
<proteinExistence type="predicted"/>
<dbReference type="InterPro" id="IPR027417">
    <property type="entry name" value="P-loop_NTPase"/>
</dbReference>
<feature type="non-terminal residue" evidence="2">
    <location>
        <position position="1"/>
    </location>
</feature>
<evidence type="ECO:0000313" key="2">
    <source>
        <dbReference type="EMBL" id="GAI60754.1"/>
    </source>
</evidence>
<reference evidence="2" key="1">
    <citation type="journal article" date="2014" name="Front. Microbiol.">
        <title>High frequency of phylogenetically diverse reductive dehalogenase-homologous genes in deep subseafloor sedimentary metagenomes.</title>
        <authorList>
            <person name="Kawai M."/>
            <person name="Futagami T."/>
            <person name="Toyoda A."/>
            <person name="Takaki Y."/>
            <person name="Nishi S."/>
            <person name="Hori S."/>
            <person name="Arai W."/>
            <person name="Tsubouchi T."/>
            <person name="Morono Y."/>
            <person name="Uchiyama I."/>
            <person name="Ito T."/>
            <person name="Fujiyama A."/>
            <person name="Inagaki F."/>
            <person name="Takami H."/>
        </authorList>
    </citation>
    <scope>NUCLEOTIDE SEQUENCE</scope>
    <source>
        <strain evidence="2">Expedition CK06-06</strain>
    </source>
</reference>
<accession>X1RYZ9</accession>
<sequence>YFIDRVNELKQIKNDLVSSLNLIIYSPRRYGKTSLINKVLKEFKKEKYYVIYIDFFKIISQKKFIEDYSKEILRNQTFFKKAISKFQSLVRGLTAFVSFNDKGEPSFSISFQTNVNLSDSLTDVLNLPSKLDKNKKWIIVFDEFQEIEKLNGENFEKLLRSVIQFHENISYVFMGSKTHLLLNMFSKQNRAFYKFGKLVKIKKIDKKEFKEYIINRFSGGEFDCMNNLADNIIQITNNIPYYVQFLASEVWNEGLNNNRKITEKQLDNAFENILTNQQDYFLQLYEDLSSYQKKVLLALARSREQIFSEEFQRTHNLGPVSSTQRAIEKLEKTGIIEKNEGNIEFSDPFFPSFLILRGFA</sequence>
<dbReference type="Pfam" id="PF01637">
    <property type="entry name" value="ATPase_2"/>
    <property type="match status" value="1"/>
</dbReference>
<comment type="caution">
    <text evidence="2">The sequence shown here is derived from an EMBL/GenBank/DDBJ whole genome shotgun (WGS) entry which is preliminary data.</text>
</comment>
<evidence type="ECO:0000259" key="1">
    <source>
        <dbReference type="Pfam" id="PF01637"/>
    </source>
</evidence>
<dbReference type="GO" id="GO:0005524">
    <property type="term" value="F:ATP binding"/>
    <property type="evidence" value="ECO:0007669"/>
    <property type="project" value="InterPro"/>
</dbReference>
<organism evidence="2">
    <name type="scientific">marine sediment metagenome</name>
    <dbReference type="NCBI Taxonomy" id="412755"/>
    <lineage>
        <taxon>unclassified sequences</taxon>
        <taxon>metagenomes</taxon>
        <taxon>ecological metagenomes</taxon>
    </lineage>
</organism>
<dbReference type="EMBL" id="BARW01002855">
    <property type="protein sequence ID" value="GAI60754.1"/>
    <property type="molecule type" value="Genomic_DNA"/>
</dbReference>
<feature type="domain" description="ATPase" evidence="1">
    <location>
        <begin position="2"/>
        <end position="216"/>
    </location>
</feature>
<gene>
    <name evidence="2" type="ORF">S12H4_07661</name>
</gene>
<dbReference type="PANTHER" id="PTHR34301">
    <property type="entry name" value="DNA-BINDING PROTEIN-RELATED"/>
    <property type="match status" value="1"/>
</dbReference>
<protein>
    <recommendedName>
        <fullName evidence="1">ATPase domain-containing protein</fullName>
    </recommendedName>
</protein>
<name>X1RYZ9_9ZZZZ</name>